<dbReference type="Proteomes" id="UP000281061">
    <property type="component" value="Unassembled WGS sequence"/>
</dbReference>
<feature type="compositionally biased region" description="Basic and acidic residues" evidence="1">
    <location>
        <begin position="116"/>
        <end position="127"/>
    </location>
</feature>
<reference evidence="2 3" key="1">
    <citation type="submission" date="2018-10" db="EMBL/GenBank/DDBJ databases">
        <title>Genome sequences of five Lactobacillus pentosus strains isolated from brines of traditionally fermented spanish-style green table olives and differences between them.</title>
        <authorList>
            <person name="Jimenez Diaz R."/>
        </authorList>
    </citation>
    <scope>NUCLEOTIDE SEQUENCE [LARGE SCALE GENOMIC DNA]</scope>
    <source>
        <strain evidence="2 3">IG8</strain>
    </source>
</reference>
<gene>
    <name evidence="2" type="ORF">D6U17_08515</name>
</gene>
<comment type="caution">
    <text evidence="2">The sequence shown here is derived from an EMBL/GenBank/DDBJ whole genome shotgun (WGS) entry which is preliminary data.</text>
</comment>
<dbReference type="EMBL" id="RDCL01000052">
    <property type="protein sequence ID" value="RMW54934.1"/>
    <property type="molecule type" value="Genomic_DNA"/>
</dbReference>
<proteinExistence type="predicted"/>
<evidence type="ECO:0000313" key="3">
    <source>
        <dbReference type="Proteomes" id="UP000281061"/>
    </source>
</evidence>
<dbReference type="RefSeq" id="WP_122211712.1">
    <property type="nucleotide sequence ID" value="NZ_RDCH01000076.1"/>
</dbReference>
<protein>
    <submittedName>
        <fullName evidence="2">Uncharacterized protein</fullName>
    </submittedName>
</protein>
<evidence type="ECO:0000313" key="2">
    <source>
        <dbReference type="EMBL" id="RMW54934.1"/>
    </source>
</evidence>
<feature type="region of interest" description="Disordered" evidence="1">
    <location>
        <begin position="101"/>
        <end position="127"/>
    </location>
</feature>
<organism evidence="2 3">
    <name type="scientific">Lactiplantibacillus pentosus</name>
    <name type="common">Lactobacillus pentosus</name>
    <dbReference type="NCBI Taxonomy" id="1589"/>
    <lineage>
        <taxon>Bacteria</taxon>
        <taxon>Bacillati</taxon>
        <taxon>Bacillota</taxon>
        <taxon>Bacilli</taxon>
        <taxon>Lactobacillales</taxon>
        <taxon>Lactobacillaceae</taxon>
        <taxon>Lactiplantibacillus</taxon>
    </lineage>
</organism>
<sequence length="127" mass="14400">MYEMTKKLRVGDDVKALIPQAVIAGLWDRLKAMRKEKLLIDSTMAVMFSDDYEDDKIFFMTLQKSGSFNNEYEMAYDGSKNFLGHGTIVIIKDRPKTIQMSISAANKQTDEDSEDNADKPSDSETTD</sequence>
<dbReference type="AlphaFoldDB" id="A0AB37RK99"/>
<accession>A0AB37RK99</accession>
<name>A0AB37RK99_LACPE</name>
<evidence type="ECO:0000256" key="1">
    <source>
        <dbReference type="SAM" id="MobiDB-lite"/>
    </source>
</evidence>